<organism evidence="9 10">
    <name type="scientific">Ornithinimicrobium kibberense</name>
    <dbReference type="NCBI Taxonomy" id="282060"/>
    <lineage>
        <taxon>Bacteria</taxon>
        <taxon>Bacillati</taxon>
        <taxon>Actinomycetota</taxon>
        <taxon>Actinomycetes</taxon>
        <taxon>Micrococcales</taxon>
        <taxon>Ornithinimicrobiaceae</taxon>
        <taxon>Ornithinimicrobium</taxon>
    </lineage>
</organism>
<dbReference type="NCBIfam" id="TIGR00711">
    <property type="entry name" value="efflux_EmrB"/>
    <property type="match status" value="1"/>
</dbReference>
<evidence type="ECO:0000256" key="7">
    <source>
        <dbReference type="SAM" id="Phobius"/>
    </source>
</evidence>
<sequence>MTTTGAAPTAATPEPVPYRMTPAHRRVFVGLMLGMFVASISQTIVGPAIPRIVAELGGMEHYSWVATAAMLVSAIVVPIVGKLSDIFGRRGFYLGGLVVFMVGSVISGLAPNFWTLVLGRAVQGLGMGTLMPLSQTIIGDIIPARQRGKYQGLMGAVFGVTSVAGPLAGGLITDELGWRWLFFAALPVGVVAVVVIARFLHLDHEPTRGSIDVLGIVTLTPALVSILLATSWGGTTYPWTSAPVLGLFAAGAVLLAGFVLAELRAENPLLPLGLFRNSIFTWANIAAFGLAMVMFGALIYVPVYAQGVLGAGATESGLILMPMMLGMIVVGILSGLLITRTGRYKELMLLGTVVTGVGLWLLTRLTVESSEWTMTAAIAVMGTGLGMAMQQYTLVVQNAVSRADLGVGTATLQFFRNVGNTVGIAVFGSVMTAGMASAIAGHLPAEMASRAAELGQIDAGAALDPAATEGLPPEVLPPEVLEAVRRGLADQLHDVFVLGLPIIVVVFFATLAIRAIPLRETVGTPEEAQREYLDTMAQSAPSKGYVPSLREGDVGARTRERVLGLQLAMIARQAGAAERPLLTRAVAEVGQGDLERGRCLLDRAALMLTSDDQEEAAAGERFAVELARRADQEGGLLSAELRQELAVQAAAAARNRDEVLSTIEPSVEERHAAVDLDKVRRAAAELSTALLVDLGRPVETVGSSGRGE</sequence>
<evidence type="ECO:0000259" key="8">
    <source>
        <dbReference type="PROSITE" id="PS50850"/>
    </source>
</evidence>
<evidence type="ECO:0000256" key="4">
    <source>
        <dbReference type="ARBA" id="ARBA00022692"/>
    </source>
</evidence>
<feature type="transmembrane region" description="Helical" evidence="7">
    <location>
        <begin position="347"/>
        <end position="366"/>
    </location>
</feature>
<keyword evidence="4 7" id="KW-0812">Transmembrane</keyword>
<keyword evidence="10" id="KW-1185">Reference proteome</keyword>
<evidence type="ECO:0000256" key="6">
    <source>
        <dbReference type="ARBA" id="ARBA00023136"/>
    </source>
</evidence>
<keyword evidence="2" id="KW-0813">Transport</keyword>
<dbReference type="PANTHER" id="PTHR23501">
    <property type="entry name" value="MAJOR FACILITATOR SUPERFAMILY"/>
    <property type="match status" value="1"/>
</dbReference>
<dbReference type="PROSITE" id="PS50850">
    <property type="entry name" value="MFS"/>
    <property type="match status" value="1"/>
</dbReference>
<feature type="transmembrane region" description="Helical" evidence="7">
    <location>
        <begin position="122"/>
        <end position="141"/>
    </location>
</feature>
<evidence type="ECO:0000313" key="9">
    <source>
        <dbReference type="EMBL" id="MFB9733104.1"/>
    </source>
</evidence>
<comment type="subcellular location">
    <subcellularLocation>
        <location evidence="1">Cell membrane</location>
        <topology evidence="1">Multi-pass membrane protein</topology>
    </subcellularLocation>
</comment>
<dbReference type="InterPro" id="IPR004638">
    <property type="entry name" value="EmrB-like"/>
</dbReference>
<evidence type="ECO:0000313" key="10">
    <source>
        <dbReference type="Proteomes" id="UP001589613"/>
    </source>
</evidence>
<dbReference type="RefSeq" id="WP_272949573.1">
    <property type="nucleotide sequence ID" value="NZ_JBHMAX010000024.1"/>
</dbReference>
<proteinExistence type="predicted"/>
<feature type="domain" description="Major facilitator superfamily (MFS) profile" evidence="8">
    <location>
        <begin position="27"/>
        <end position="517"/>
    </location>
</feature>
<keyword evidence="6 7" id="KW-0472">Membrane</keyword>
<feature type="transmembrane region" description="Helical" evidence="7">
    <location>
        <begin position="317"/>
        <end position="338"/>
    </location>
</feature>
<evidence type="ECO:0000256" key="5">
    <source>
        <dbReference type="ARBA" id="ARBA00022989"/>
    </source>
</evidence>
<comment type="caution">
    <text evidence="9">The sequence shown here is derived from an EMBL/GenBank/DDBJ whole genome shotgun (WGS) entry which is preliminary data.</text>
</comment>
<evidence type="ECO:0000256" key="1">
    <source>
        <dbReference type="ARBA" id="ARBA00004651"/>
    </source>
</evidence>
<feature type="transmembrane region" description="Helical" evidence="7">
    <location>
        <begin position="372"/>
        <end position="389"/>
    </location>
</feature>
<dbReference type="Pfam" id="PF07690">
    <property type="entry name" value="MFS_1"/>
    <property type="match status" value="1"/>
</dbReference>
<dbReference type="SUPFAM" id="SSF103473">
    <property type="entry name" value="MFS general substrate transporter"/>
    <property type="match status" value="1"/>
</dbReference>
<feature type="transmembrane region" description="Helical" evidence="7">
    <location>
        <begin position="495"/>
        <end position="516"/>
    </location>
</feature>
<accession>A0ABV5V5J3</accession>
<dbReference type="InterPro" id="IPR011701">
    <property type="entry name" value="MFS"/>
</dbReference>
<gene>
    <name evidence="9" type="ORF">ACFFN0_13725</name>
</gene>
<dbReference type="Proteomes" id="UP001589613">
    <property type="component" value="Unassembled WGS sequence"/>
</dbReference>
<reference evidence="9 10" key="1">
    <citation type="submission" date="2024-09" db="EMBL/GenBank/DDBJ databases">
        <authorList>
            <person name="Sun Q."/>
            <person name="Mori K."/>
        </authorList>
    </citation>
    <scope>NUCLEOTIDE SEQUENCE [LARGE SCALE GENOMIC DNA]</scope>
    <source>
        <strain evidence="9 10">JCM 12763</strain>
    </source>
</reference>
<dbReference type="PRINTS" id="PR01036">
    <property type="entry name" value="TCRTETB"/>
</dbReference>
<feature type="transmembrane region" description="Helical" evidence="7">
    <location>
        <begin position="27"/>
        <end position="49"/>
    </location>
</feature>
<evidence type="ECO:0000256" key="3">
    <source>
        <dbReference type="ARBA" id="ARBA00022475"/>
    </source>
</evidence>
<feature type="transmembrane region" description="Helical" evidence="7">
    <location>
        <begin position="282"/>
        <end position="305"/>
    </location>
</feature>
<dbReference type="CDD" id="cd17502">
    <property type="entry name" value="MFS_Azr1_MDR_like"/>
    <property type="match status" value="1"/>
</dbReference>
<dbReference type="InterPro" id="IPR005829">
    <property type="entry name" value="Sugar_transporter_CS"/>
</dbReference>
<feature type="transmembrane region" description="Helical" evidence="7">
    <location>
        <begin position="239"/>
        <end position="261"/>
    </location>
</feature>
<protein>
    <submittedName>
        <fullName evidence="9">DHA2 family efflux MFS transporter permease subunit</fullName>
    </submittedName>
</protein>
<dbReference type="EMBL" id="JBHMAX010000024">
    <property type="protein sequence ID" value="MFB9733104.1"/>
    <property type="molecule type" value="Genomic_DNA"/>
</dbReference>
<dbReference type="PANTHER" id="PTHR23501:SF197">
    <property type="entry name" value="COMD"/>
    <property type="match status" value="1"/>
</dbReference>
<keyword evidence="3" id="KW-1003">Cell membrane</keyword>
<feature type="transmembrane region" description="Helical" evidence="7">
    <location>
        <begin position="153"/>
        <end position="172"/>
    </location>
</feature>
<feature type="transmembrane region" description="Helical" evidence="7">
    <location>
        <begin position="178"/>
        <end position="201"/>
    </location>
</feature>
<feature type="transmembrane region" description="Helical" evidence="7">
    <location>
        <begin position="92"/>
        <end position="110"/>
    </location>
</feature>
<dbReference type="Gene3D" id="1.20.1720.10">
    <property type="entry name" value="Multidrug resistance protein D"/>
    <property type="match status" value="1"/>
</dbReference>
<evidence type="ECO:0000256" key="2">
    <source>
        <dbReference type="ARBA" id="ARBA00022448"/>
    </source>
</evidence>
<feature type="transmembrane region" description="Helical" evidence="7">
    <location>
        <begin position="61"/>
        <end position="80"/>
    </location>
</feature>
<dbReference type="PROSITE" id="PS00216">
    <property type="entry name" value="SUGAR_TRANSPORT_1"/>
    <property type="match status" value="1"/>
</dbReference>
<name>A0ABV5V5J3_9MICO</name>
<dbReference type="InterPro" id="IPR020846">
    <property type="entry name" value="MFS_dom"/>
</dbReference>
<dbReference type="Gene3D" id="1.20.1250.20">
    <property type="entry name" value="MFS general substrate transporter like domains"/>
    <property type="match status" value="1"/>
</dbReference>
<feature type="transmembrane region" description="Helical" evidence="7">
    <location>
        <begin position="213"/>
        <end position="233"/>
    </location>
</feature>
<dbReference type="InterPro" id="IPR036259">
    <property type="entry name" value="MFS_trans_sf"/>
</dbReference>
<keyword evidence="5 7" id="KW-1133">Transmembrane helix</keyword>